<dbReference type="InterPro" id="IPR045967">
    <property type="entry name" value="HAM1-like_N"/>
</dbReference>
<dbReference type="PANTHER" id="PTHR31138:SF1">
    <property type="entry name" value="PDZ DOMAIN-CONTAINING PROTEIN"/>
    <property type="match status" value="1"/>
</dbReference>
<evidence type="ECO:0000256" key="1">
    <source>
        <dbReference type="SAM" id="MobiDB-lite"/>
    </source>
</evidence>
<accession>A0A6A6HLM2</accession>
<feature type="compositionally biased region" description="Polar residues" evidence="1">
    <location>
        <begin position="810"/>
        <end position="846"/>
    </location>
</feature>
<dbReference type="Pfam" id="PF19343">
    <property type="entry name" value="HAM1_N"/>
    <property type="match status" value="1"/>
</dbReference>
<feature type="region of interest" description="Disordered" evidence="1">
    <location>
        <begin position="211"/>
        <end position="281"/>
    </location>
</feature>
<dbReference type="Proteomes" id="UP000800092">
    <property type="component" value="Unassembled WGS sequence"/>
</dbReference>
<feature type="compositionally biased region" description="Low complexity" evidence="1">
    <location>
        <begin position="237"/>
        <end position="248"/>
    </location>
</feature>
<protein>
    <submittedName>
        <fullName evidence="4">Uncharacterized protein</fullName>
    </submittedName>
</protein>
<dbReference type="OrthoDB" id="19394at2759"/>
<gene>
    <name evidence="4" type="ORF">EV356DRAFT_460029</name>
</gene>
<dbReference type="Gene3D" id="3.15.10.10">
    <property type="entry name" value="Bactericidal permeability-increasing protein, domain 1"/>
    <property type="match status" value="1"/>
</dbReference>
<feature type="region of interest" description="Disordered" evidence="1">
    <location>
        <begin position="799"/>
        <end position="866"/>
    </location>
</feature>
<keyword evidence="5" id="KW-1185">Reference proteome</keyword>
<proteinExistence type="predicted"/>
<evidence type="ECO:0000313" key="4">
    <source>
        <dbReference type="EMBL" id="KAF2238772.1"/>
    </source>
</evidence>
<name>A0A6A6HLM2_VIRVR</name>
<organism evidence="4 5">
    <name type="scientific">Viridothelium virens</name>
    <name type="common">Speckled blister lichen</name>
    <name type="synonym">Trypethelium virens</name>
    <dbReference type="NCBI Taxonomy" id="1048519"/>
    <lineage>
        <taxon>Eukaryota</taxon>
        <taxon>Fungi</taxon>
        <taxon>Dikarya</taxon>
        <taxon>Ascomycota</taxon>
        <taxon>Pezizomycotina</taxon>
        <taxon>Dothideomycetes</taxon>
        <taxon>Dothideomycetes incertae sedis</taxon>
        <taxon>Trypetheliales</taxon>
        <taxon>Trypetheliaceae</taxon>
        <taxon>Viridothelium</taxon>
    </lineage>
</organism>
<dbReference type="Pfam" id="PF14613">
    <property type="entry name" value="HAM1_C"/>
    <property type="match status" value="1"/>
</dbReference>
<feature type="compositionally biased region" description="Basic and acidic residues" evidence="1">
    <location>
        <begin position="211"/>
        <end position="220"/>
    </location>
</feature>
<dbReference type="PANTHER" id="PTHR31138">
    <property type="entry name" value="CHROMOSOME 19, WHOLE GENOME SHOTGUN SEQUENCE"/>
    <property type="match status" value="1"/>
</dbReference>
<dbReference type="InterPro" id="IPR027842">
    <property type="entry name" value="HAM1-like_C"/>
</dbReference>
<feature type="compositionally biased region" description="Polar residues" evidence="1">
    <location>
        <begin position="853"/>
        <end position="866"/>
    </location>
</feature>
<feature type="domain" description="HAM1-like N-terminal" evidence="3">
    <location>
        <begin position="1"/>
        <end position="621"/>
    </location>
</feature>
<evidence type="ECO:0000259" key="3">
    <source>
        <dbReference type="Pfam" id="PF19343"/>
    </source>
</evidence>
<evidence type="ECO:0000313" key="5">
    <source>
        <dbReference type="Proteomes" id="UP000800092"/>
    </source>
</evidence>
<sequence>MTSKAVNRPTDVKQKEFDVNQKLQLYGIYSAFASGKVPSNKQIDVALNSFLESKPLATPSKKLSTEGQQLVGDLRDVIEKAKVMLLTKNEGNLLQDFIWQTQQIDLSGTSKPGVPVDADTAKQHGNEALEGLRTLGTLMISNGQFRKLLNDATILLRDIAGDAAQNAATRVNPSEDQLSQIDHAAEDNTWHDVPDFSRDNLRQQWNDRKPFGKKDAKEAAGDAAAASHPEGSRDPADAAAIAAADQQQGTSSGVDPQAGAQVGTQNLKDRVDPETQSKTRELRERTQNYMKTKMPRERRDQTIWRLKKMIIEIQGHQDYQRAVETLLRLAEEYTGHSRTIAQSSGGTVKGARTDDVQKAEADLKTLLERFANSTSMDDLFDSINTIYRDADADPELRGWFKNVDQYVRKCLREQGYIMQDAANDEWNELYDRGNYLLRQKYRNHTDRIVDEFKFFGQQFDEDAQNKAFGLSLQKLFTDLGNDENGKSTFKPHLVKDLTDVILPELFENIRYVPIPRIEASDPTIDAVVENLVIESDNLAPNVFEFGSDNYFRWGRKGIQNKNKNKIMVSVSGVQMDLKDVSYYVKKKQGFPSITDKGVMDVFMGGQGFSFKIEMETADSKDQHHFFKVNKVTVDIKNLDIKLKQSSRRFLFAIAKPLLLRVMRPALQKVIEAQIKEQVRRLDSLTYDIRQEANRAAEEARRDPDPENVQNVYQRYVTAAQKQFLEGRDQAAAKTEDKKVNVAMTQQDSIFKDVKLPGGISTKATEYKDLAAKGDKWESPVFSIGSAKETTNLPKVSAVQRKRHAAAGGVSSATAPGATSTGKSVTTDGGAGFSNQVDQAFDTANGTTKDEQHTTLGSGNPVLTGNA</sequence>
<feature type="domain" description="HAM1-like C-terminal" evidence="2">
    <location>
        <begin position="633"/>
        <end position="793"/>
    </location>
</feature>
<dbReference type="AlphaFoldDB" id="A0A6A6HLM2"/>
<reference evidence="4" key="1">
    <citation type="journal article" date="2020" name="Stud. Mycol.">
        <title>101 Dothideomycetes genomes: a test case for predicting lifestyles and emergence of pathogens.</title>
        <authorList>
            <person name="Haridas S."/>
            <person name="Albert R."/>
            <person name="Binder M."/>
            <person name="Bloem J."/>
            <person name="Labutti K."/>
            <person name="Salamov A."/>
            <person name="Andreopoulos B."/>
            <person name="Baker S."/>
            <person name="Barry K."/>
            <person name="Bills G."/>
            <person name="Bluhm B."/>
            <person name="Cannon C."/>
            <person name="Castanera R."/>
            <person name="Culley D."/>
            <person name="Daum C."/>
            <person name="Ezra D."/>
            <person name="Gonzalez J."/>
            <person name="Henrissat B."/>
            <person name="Kuo A."/>
            <person name="Liang C."/>
            <person name="Lipzen A."/>
            <person name="Lutzoni F."/>
            <person name="Magnuson J."/>
            <person name="Mondo S."/>
            <person name="Nolan M."/>
            <person name="Ohm R."/>
            <person name="Pangilinan J."/>
            <person name="Park H.-J."/>
            <person name="Ramirez L."/>
            <person name="Alfaro M."/>
            <person name="Sun H."/>
            <person name="Tritt A."/>
            <person name="Yoshinaga Y."/>
            <person name="Zwiers L.-H."/>
            <person name="Turgeon B."/>
            <person name="Goodwin S."/>
            <person name="Spatafora J."/>
            <person name="Crous P."/>
            <person name="Grigoriev I."/>
        </authorList>
    </citation>
    <scope>NUCLEOTIDE SEQUENCE</scope>
    <source>
        <strain evidence="4">Tuck. ex Michener</strain>
    </source>
</reference>
<dbReference type="EMBL" id="ML991774">
    <property type="protein sequence ID" value="KAF2238772.1"/>
    <property type="molecule type" value="Genomic_DNA"/>
</dbReference>
<evidence type="ECO:0000259" key="2">
    <source>
        <dbReference type="Pfam" id="PF14613"/>
    </source>
</evidence>
<feature type="compositionally biased region" description="Basic and acidic residues" evidence="1">
    <location>
        <begin position="267"/>
        <end position="281"/>
    </location>
</feature>